<feature type="compositionally biased region" description="Polar residues" evidence="1">
    <location>
        <begin position="1"/>
        <end position="14"/>
    </location>
</feature>
<dbReference type="InParanoid" id="A0A1Y2DHG8"/>
<dbReference type="AlphaFoldDB" id="A0A1Y2DHG8"/>
<reference evidence="2 3" key="1">
    <citation type="submission" date="2016-07" db="EMBL/GenBank/DDBJ databases">
        <title>Pervasive Adenine N6-methylation of Active Genes in Fungi.</title>
        <authorList>
            <consortium name="DOE Joint Genome Institute"/>
            <person name="Mondo S.J."/>
            <person name="Dannebaum R.O."/>
            <person name="Kuo R.C."/>
            <person name="Labutti K."/>
            <person name="Haridas S."/>
            <person name="Kuo A."/>
            <person name="Salamov A."/>
            <person name="Ahrendt S.R."/>
            <person name="Lipzen A."/>
            <person name="Sullivan W."/>
            <person name="Andreopoulos W.B."/>
            <person name="Clum A."/>
            <person name="Lindquist E."/>
            <person name="Daum C."/>
            <person name="Ramamoorthy G.K."/>
            <person name="Gryganskyi A."/>
            <person name="Culley D."/>
            <person name="Magnuson J.K."/>
            <person name="James T.Y."/>
            <person name="O'Malley M.A."/>
            <person name="Stajich J.E."/>
            <person name="Spatafora J.W."/>
            <person name="Visel A."/>
            <person name="Grigoriev I.V."/>
        </authorList>
    </citation>
    <scope>NUCLEOTIDE SEQUENCE [LARGE SCALE GENOMIC DNA]</scope>
    <source>
        <strain evidence="2 3">62-1032</strain>
    </source>
</reference>
<evidence type="ECO:0000313" key="2">
    <source>
        <dbReference type="EMBL" id="ORY58687.1"/>
    </source>
</evidence>
<accession>A0A1Y2DHG8</accession>
<evidence type="ECO:0000313" key="3">
    <source>
        <dbReference type="Proteomes" id="UP000193467"/>
    </source>
</evidence>
<name>A0A1Y2DHG8_9BASI</name>
<feature type="compositionally biased region" description="Acidic residues" evidence="1">
    <location>
        <begin position="36"/>
        <end position="45"/>
    </location>
</feature>
<dbReference type="Proteomes" id="UP000193467">
    <property type="component" value="Unassembled WGS sequence"/>
</dbReference>
<keyword evidence="3" id="KW-1185">Reference proteome</keyword>
<proteinExistence type="predicted"/>
<evidence type="ECO:0000256" key="1">
    <source>
        <dbReference type="SAM" id="MobiDB-lite"/>
    </source>
</evidence>
<organism evidence="2 3">
    <name type="scientific">Leucosporidium creatinivorum</name>
    <dbReference type="NCBI Taxonomy" id="106004"/>
    <lineage>
        <taxon>Eukaryota</taxon>
        <taxon>Fungi</taxon>
        <taxon>Dikarya</taxon>
        <taxon>Basidiomycota</taxon>
        <taxon>Pucciniomycotina</taxon>
        <taxon>Microbotryomycetes</taxon>
        <taxon>Leucosporidiales</taxon>
        <taxon>Leucosporidium</taxon>
    </lineage>
</organism>
<gene>
    <name evidence="2" type="ORF">BCR35DRAFT_335174</name>
</gene>
<protein>
    <submittedName>
        <fullName evidence="2">Uncharacterized protein</fullName>
    </submittedName>
</protein>
<feature type="compositionally biased region" description="Acidic residues" evidence="1">
    <location>
        <begin position="58"/>
        <end position="67"/>
    </location>
</feature>
<dbReference type="EMBL" id="MCGR01000078">
    <property type="protein sequence ID" value="ORY58687.1"/>
    <property type="molecule type" value="Genomic_DNA"/>
</dbReference>
<sequence length="234" mass="25421">MPPKSTSRPTASKSATKETKGRATRGGGAHTVRYAEEDDEIDDGEGYGGAGEARRGGDDEEDEDEDPVSTAELQKVIKAFSKGKASKEKANAAKVASQCEKLLASTETSAKANIKQQLAKCDQFVLGLHLDDESISLGGHDSAHYAALLEKQKNEAEDQLTIFDEIIEEMDPAKNLFYEEVRQHLADRPALGKRCHKKLRNAMQKELAEQAEMAELYAQAAPKIAKGFKIAMGA</sequence>
<feature type="region of interest" description="Disordered" evidence="1">
    <location>
        <begin position="1"/>
        <end position="71"/>
    </location>
</feature>
<comment type="caution">
    <text evidence="2">The sequence shown here is derived from an EMBL/GenBank/DDBJ whole genome shotgun (WGS) entry which is preliminary data.</text>
</comment>